<dbReference type="EMBL" id="CADEAL010002307">
    <property type="protein sequence ID" value="CAB1439589.1"/>
    <property type="molecule type" value="Genomic_DNA"/>
</dbReference>
<dbReference type="Proteomes" id="UP001153269">
    <property type="component" value="Unassembled WGS sequence"/>
</dbReference>
<evidence type="ECO:0000256" key="1">
    <source>
        <dbReference type="SAM" id="MobiDB-lite"/>
    </source>
</evidence>
<gene>
    <name evidence="2" type="ORF">PLEPLA_LOCUS27371</name>
</gene>
<reference evidence="2" key="1">
    <citation type="submission" date="2020-03" db="EMBL/GenBank/DDBJ databases">
        <authorList>
            <person name="Weist P."/>
        </authorList>
    </citation>
    <scope>NUCLEOTIDE SEQUENCE</scope>
</reference>
<comment type="caution">
    <text evidence="2">The sequence shown here is derived from an EMBL/GenBank/DDBJ whole genome shotgun (WGS) entry which is preliminary data.</text>
</comment>
<sequence length="138" mass="15815">CREDKRSHGLSGLNGREWEWKWPEQRCAFKGRPSNLGREKNLSKTRGVWNLCLDDCRLQLYLRRTVGRFDQPLAWVGNEEIPASFFLGLAPEHVQVFFVFKVHVAMAPAVISSDTDLKPRDSNTEGSTNIWTRPDASI</sequence>
<evidence type="ECO:0000313" key="2">
    <source>
        <dbReference type="EMBL" id="CAB1439589.1"/>
    </source>
</evidence>
<evidence type="ECO:0000313" key="3">
    <source>
        <dbReference type="Proteomes" id="UP001153269"/>
    </source>
</evidence>
<organism evidence="2 3">
    <name type="scientific">Pleuronectes platessa</name>
    <name type="common">European plaice</name>
    <dbReference type="NCBI Taxonomy" id="8262"/>
    <lineage>
        <taxon>Eukaryota</taxon>
        <taxon>Metazoa</taxon>
        <taxon>Chordata</taxon>
        <taxon>Craniata</taxon>
        <taxon>Vertebrata</taxon>
        <taxon>Euteleostomi</taxon>
        <taxon>Actinopterygii</taxon>
        <taxon>Neopterygii</taxon>
        <taxon>Teleostei</taxon>
        <taxon>Neoteleostei</taxon>
        <taxon>Acanthomorphata</taxon>
        <taxon>Carangaria</taxon>
        <taxon>Pleuronectiformes</taxon>
        <taxon>Pleuronectoidei</taxon>
        <taxon>Pleuronectidae</taxon>
        <taxon>Pleuronectes</taxon>
    </lineage>
</organism>
<protein>
    <submittedName>
        <fullName evidence="2">Uncharacterized protein</fullName>
    </submittedName>
</protein>
<name>A0A9N7UUJ6_PLEPL</name>
<proteinExistence type="predicted"/>
<feature type="region of interest" description="Disordered" evidence="1">
    <location>
        <begin position="115"/>
        <end position="138"/>
    </location>
</feature>
<accession>A0A9N7UUJ6</accession>
<dbReference type="AlphaFoldDB" id="A0A9N7UUJ6"/>
<feature type="non-terminal residue" evidence="2">
    <location>
        <position position="138"/>
    </location>
</feature>
<keyword evidence="3" id="KW-1185">Reference proteome</keyword>